<dbReference type="Gene3D" id="3.40.1000.10">
    <property type="entry name" value="Mog1/PsbP, alpha/beta/alpha sandwich"/>
    <property type="match status" value="1"/>
</dbReference>
<dbReference type="Proteomes" id="UP001164536">
    <property type="component" value="Chromosome"/>
</dbReference>
<dbReference type="InterPro" id="IPR016123">
    <property type="entry name" value="Mog1/PsbP_a/b/a-sand"/>
</dbReference>
<keyword evidence="2" id="KW-1185">Reference proteome</keyword>
<gene>
    <name evidence="1" type="ORF">O4000_19635</name>
</gene>
<dbReference type="Pfam" id="PF08786">
    <property type="entry name" value="DcrB"/>
    <property type="match status" value="1"/>
</dbReference>
<evidence type="ECO:0000313" key="2">
    <source>
        <dbReference type="Proteomes" id="UP001164536"/>
    </source>
</evidence>
<proteinExistence type="predicted"/>
<reference evidence="1" key="1">
    <citation type="submission" date="2022-12" db="EMBL/GenBank/DDBJ databases">
        <title>2953647.</title>
        <authorList>
            <person name="Hergert J."/>
            <person name="Casey R."/>
            <person name="Wagner J."/>
            <person name="Young E.L."/>
            <person name="Oakeson K.F."/>
        </authorList>
    </citation>
    <scope>NUCLEOTIDE SEQUENCE</scope>
    <source>
        <strain evidence="1">2953647</strain>
    </source>
</reference>
<dbReference type="RefSeq" id="WP_054528084.1">
    <property type="nucleotide sequence ID" value="NZ_CAJNLX020000001.1"/>
</dbReference>
<protein>
    <submittedName>
        <fullName evidence="1">DcrB-related protein</fullName>
    </submittedName>
</protein>
<organism evidence="1 2">
    <name type="scientific">Citrobacter freundii</name>
    <dbReference type="NCBI Taxonomy" id="546"/>
    <lineage>
        <taxon>Bacteria</taxon>
        <taxon>Pseudomonadati</taxon>
        <taxon>Pseudomonadota</taxon>
        <taxon>Gammaproteobacteria</taxon>
        <taxon>Enterobacterales</taxon>
        <taxon>Enterobacteriaceae</taxon>
        <taxon>Citrobacter</taxon>
        <taxon>Citrobacter freundii complex</taxon>
    </lineage>
</organism>
<dbReference type="SUPFAM" id="SSF55724">
    <property type="entry name" value="Mog1p/PsbP-like"/>
    <property type="match status" value="1"/>
</dbReference>
<sequence length="142" mass="16487">MNDVYRMNEGHLTLAGEGWLDCTMQVIRNTRTHASLVITRAYIAGDRTFDEELEYQWAQVSAQIENYHQMPPDIITLPLLPDCPAREITATYLREPHTCYQRQAAVLLPERRLLMLTCTALNLFGKEEELFWQQVKNTLAMD</sequence>
<dbReference type="InterPro" id="IPR014894">
    <property type="entry name" value="DcrB/EagT6"/>
</dbReference>
<accession>A0ABY7KYZ6</accession>
<dbReference type="EMBL" id="CP114564">
    <property type="protein sequence ID" value="WAZ56487.1"/>
    <property type="molecule type" value="Genomic_DNA"/>
</dbReference>
<name>A0ABY7KYZ6_CITFR</name>
<evidence type="ECO:0000313" key="1">
    <source>
        <dbReference type="EMBL" id="WAZ56487.1"/>
    </source>
</evidence>